<protein>
    <submittedName>
        <fullName evidence="2">SLOG family protein</fullName>
    </submittedName>
</protein>
<proteinExistence type="predicted"/>
<dbReference type="RefSeq" id="WP_337699392.1">
    <property type="nucleotide sequence ID" value="NZ_JBBEGM010000001.1"/>
</dbReference>
<dbReference type="Pfam" id="PF10686">
    <property type="entry name" value="YAcAr"/>
    <property type="match status" value="1"/>
</dbReference>
<organism evidence="2 3">
    <name type="scientific">Actinomycetospora flava</name>
    <dbReference type="NCBI Taxonomy" id="3129232"/>
    <lineage>
        <taxon>Bacteria</taxon>
        <taxon>Bacillati</taxon>
        <taxon>Actinomycetota</taxon>
        <taxon>Actinomycetes</taxon>
        <taxon>Pseudonocardiales</taxon>
        <taxon>Pseudonocardiaceae</taxon>
        <taxon>Actinomycetospora</taxon>
    </lineage>
</organism>
<reference evidence="2 3" key="1">
    <citation type="submission" date="2024-03" db="EMBL/GenBank/DDBJ databases">
        <title>Actinomycetospora sp. OC33-EN07, a novel actinomycete isolated from wild orchid (Aerides multiflora).</title>
        <authorList>
            <person name="Suriyachadkun C."/>
        </authorList>
    </citation>
    <scope>NUCLEOTIDE SEQUENCE [LARGE SCALE GENOMIC DNA]</scope>
    <source>
        <strain evidence="2 3">OC33-EN07</strain>
    </source>
</reference>
<keyword evidence="3" id="KW-1185">Reference proteome</keyword>
<name>A0ABU8LZB1_9PSEU</name>
<dbReference type="Proteomes" id="UP001369736">
    <property type="component" value="Unassembled WGS sequence"/>
</dbReference>
<dbReference type="EMBL" id="JBBEGM010000001">
    <property type="protein sequence ID" value="MEJ2860136.1"/>
    <property type="molecule type" value="Genomic_DNA"/>
</dbReference>
<sequence>MAMRVLLAGSKFWTDWQTVMAALTLVWEPDAVLVTGACPEGAEDLAARCWARWGGRVERWEFDWDQPQGTVVESRHRRMIDAGADVCMTFRDMAGPHALGTMSRVAGVPTYAWDA</sequence>
<evidence type="ECO:0000313" key="2">
    <source>
        <dbReference type="EMBL" id="MEJ2860136.1"/>
    </source>
</evidence>
<evidence type="ECO:0000259" key="1">
    <source>
        <dbReference type="Pfam" id="PF10686"/>
    </source>
</evidence>
<comment type="caution">
    <text evidence="2">The sequence shown here is derived from an EMBL/GenBank/DDBJ whole genome shotgun (WGS) entry which is preliminary data.</text>
</comment>
<evidence type="ECO:0000313" key="3">
    <source>
        <dbReference type="Proteomes" id="UP001369736"/>
    </source>
</evidence>
<gene>
    <name evidence="2" type="ORF">WCD58_03160</name>
</gene>
<accession>A0ABU8LZB1</accession>
<feature type="domain" description="YspA cpYpsA-related SLOG" evidence="1">
    <location>
        <begin position="3"/>
        <end position="64"/>
    </location>
</feature>
<dbReference type="InterPro" id="IPR019627">
    <property type="entry name" value="YAcAr"/>
</dbReference>